<dbReference type="PANTHER" id="PTHR24404">
    <property type="entry name" value="ZINC FINGER PROTEIN"/>
    <property type="match status" value="1"/>
</dbReference>
<name>A0A6G1PP46_CHAAH</name>
<evidence type="ECO:0000256" key="9">
    <source>
        <dbReference type="SAM" id="MobiDB-lite"/>
    </source>
</evidence>
<feature type="domain" description="C2H2-type" evidence="10">
    <location>
        <begin position="7"/>
        <end position="34"/>
    </location>
</feature>
<dbReference type="GO" id="GO:0003700">
    <property type="term" value="F:DNA-binding transcription factor activity"/>
    <property type="evidence" value="ECO:0007669"/>
    <property type="project" value="TreeGrafter"/>
</dbReference>
<evidence type="ECO:0000256" key="3">
    <source>
        <dbReference type="ARBA" id="ARBA00022737"/>
    </source>
</evidence>
<organism evidence="11 12">
    <name type="scientific">Channa argus</name>
    <name type="common">Northern snakehead</name>
    <name type="synonym">Ophicephalus argus</name>
    <dbReference type="NCBI Taxonomy" id="215402"/>
    <lineage>
        <taxon>Eukaryota</taxon>
        <taxon>Metazoa</taxon>
        <taxon>Chordata</taxon>
        <taxon>Craniata</taxon>
        <taxon>Vertebrata</taxon>
        <taxon>Euteleostomi</taxon>
        <taxon>Actinopterygii</taxon>
        <taxon>Neopterygii</taxon>
        <taxon>Teleostei</taxon>
        <taxon>Neoteleostei</taxon>
        <taxon>Acanthomorphata</taxon>
        <taxon>Anabantaria</taxon>
        <taxon>Anabantiformes</taxon>
        <taxon>Channoidei</taxon>
        <taxon>Channidae</taxon>
        <taxon>Channa</taxon>
    </lineage>
</organism>
<evidence type="ECO:0000256" key="7">
    <source>
        <dbReference type="ARBA" id="ARBA00023242"/>
    </source>
</evidence>
<feature type="region of interest" description="Disordered" evidence="9">
    <location>
        <begin position="142"/>
        <end position="164"/>
    </location>
</feature>
<reference evidence="11 12" key="1">
    <citation type="submission" date="2019-02" db="EMBL/GenBank/DDBJ databases">
        <title>Opniocepnalus argus genome.</title>
        <authorList>
            <person name="Zhou C."/>
            <person name="Xiao S."/>
        </authorList>
    </citation>
    <scope>NUCLEOTIDE SEQUENCE [LARGE SCALE GENOMIC DNA]</scope>
    <source>
        <strain evidence="11">OARG1902GOOAL</strain>
        <tissue evidence="11">Muscle</tissue>
    </source>
</reference>
<feature type="domain" description="C2H2-type" evidence="10">
    <location>
        <begin position="62"/>
        <end position="84"/>
    </location>
</feature>
<keyword evidence="2" id="KW-0479">Metal-binding</keyword>
<keyword evidence="4 8" id="KW-0863">Zinc-finger</keyword>
<dbReference type="PANTHER" id="PTHR24404:SF114">
    <property type="entry name" value="KLUMPFUSS, ISOFORM B-RELATED"/>
    <property type="match status" value="1"/>
</dbReference>
<dbReference type="GO" id="GO:0005634">
    <property type="term" value="C:nucleus"/>
    <property type="evidence" value="ECO:0007669"/>
    <property type="project" value="UniProtKB-SubCell"/>
</dbReference>
<dbReference type="AlphaFoldDB" id="A0A6G1PP46"/>
<dbReference type="Proteomes" id="UP000503349">
    <property type="component" value="Chromosome 7"/>
</dbReference>
<sequence>MHKEKPLWCLGCAKGFRDEMLLDRHLQGHSLRQQKCDICPKSFQTPTQLECHYKSHTGAKPYQCSFCRKSFSHSGKLVLHQKKHLRVYARSSRISLGIKNFAIMAKKQTIKQKSVKKEPEMEACMEVLTGKKEGVEESVSQKTCEAADSGDHVTSEESECGEPMHDIRFSKPSNSALFHASEEMKSETVRQQTRPDKSESQGVNMHREHRYWKWECFECHMGFDDVAKLHLHYIKLAIGGATFSTR</sequence>
<dbReference type="Gene3D" id="3.30.160.60">
    <property type="entry name" value="Classic Zinc Finger"/>
    <property type="match status" value="2"/>
</dbReference>
<evidence type="ECO:0000256" key="4">
    <source>
        <dbReference type="ARBA" id="ARBA00022771"/>
    </source>
</evidence>
<reference evidence="12" key="2">
    <citation type="submission" date="2019-02" db="EMBL/GenBank/DDBJ databases">
        <title>Opniocepnalus argus Var Kimnra genome.</title>
        <authorList>
            <person name="Zhou C."/>
            <person name="Xiao S."/>
        </authorList>
    </citation>
    <scope>NUCLEOTIDE SEQUENCE [LARGE SCALE GENOMIC DNA]</scope>
</reference>
<dbReference type="EMBL" id="CM015718">
    <property type="protein sequence ID" value="KAF3691758.1"/>
    <property type="molecule type" value="Genomic_DNA"/>
</dbReference>
<gene>
    <name evidence="11" type="ORF">EXN66_Car007433</name>
</gene>
<evidence type="ECO:0000256" key="1">
    <source>
        <dbReference type="ARBA" id="ARBA00004123"/>
    </source>
</evidence>
<dbReference type="PROSITE" id="PS50157">
    <property type="entry name" value="ZINC_FINGER_C2H2_2"/>
    <property type="match status" value="3"/>
</dbReference>
<accession>A0A6G1PP46</accession>
<proteinExistence type="predicted"/>
<dbReference type="SUPFAM" id="SSF57667">
    <property type="entry name" value="beta-beta-alpha zinc fingers"/>
    <property type="match status" value="2"/>
</dbReference>
<evidence type="ECO:0000256" key="6">
    <source>
        <dbReference type="ARBA" id="ARBA00023125"/>
    </source>
</evidence>
<feature type="compositionally biased region" description="Basic and acidic residues" evidence="9">
    <location>
        <begin position="181"/>
        <end position="199"/>
    </location>
</feature>
<dbReference type="GO" id="GO:0008270">
    <property type="term" value="F:zinc ion binding"/>
    <property type="evidence" value="ECO:0007669"/>
    <property type="project" value="UniProtKB-KW"/>
</dbReference>
<dbReference type="GO" id="GO:0006357">
    <property type="term" value="P:regulation of transcription by RNA polymerase II"/>
    <property type="evidence" value="ECO:0007669"/>
    <property type="project" value="TreeGrafter"/>
</dbReference>
<keyword evidence="6" id="KW-0238">DNA-binding</keyword>
<feature type="region of interest" description="Disordered" evidence="9">
    <location>
        <begin position="181"/>
        <end position="204"/>
    </location>
</feature>
<dbReference type="GO" id="GO:0000978">
    <property type="term" value="F:RNA polymerase II cis-regulatory region sequence-specific DNA binding"/>
    <property type="evidence" value="ECO:0007669"/>
    <property type="project" value="TreeGrafter"/>
</dbReference>
<dbReference type="InterPro" id="IPR013087">
    <property type="entry name" value="Znf_C2H2_type"/>
</dbReference>
<keyword evidence="5" id="KW-0862">Zinc</keyword>
<evidence type="ECO:0000256" key="5">
    <source>
        <dbReference type="ARBA" id="ARBA00022833"/>
    </source>
</evidence>
<keyword evidence="12" id="KW-1185">Reference proteome</keyword>
<keyword evidence="3" id="KW-0677">Repeat</keyword>
<evidence type="ECO:0000259" key="10">
    <source>
        <dbReference type="PROSITE" id="PS50157"/>
    </source>
</evidence>
<dbReference type="SMART" id="SM00355">
    <property type="entry name" value="ZnF_C2H2"/>
    <property type="match status" value="4"/>
</dbReference>
<dbReference type="Pfam" id="PF00096">
    <property type="entry name" value="zf-C2H2"/>
    <property type="match status" value="1"/>
</dbReference>
<dbReference type="Pfam" id="PF12874">
    <property type="entry name" value="zf-met"/>
    <property type="match status" value="1"/>
</dbReference>
<feature type="domain" description="C2H2-type" evidence="10">
    <location>
        <begin position="34"/>
        <end position="61"/>
    </location>
</feature>
<evidence type="ECO:0000313" key="12">
    <source>
        <dbReference type="Proteomes" id="UP000503349"/>
    </source>
</evidence>
<dbReference type="InterPro" id="IPR036236">
    <property type="entry name" value="Znf_C2H2_sf"/>
</dbReference>
<dbReference type="FunFam" id="3.30.160.60:FF:000295">
    <property type="entry name" value="zinc finger protein 19"/>
    <property type="match status" value="1"/>
</dbReference>
<evidence type="ECO:0000313" key="11">
    <source>
        <dbReference type="EMBL" id="KAF3691758.1"/>
    </source>
</evidence>
<evidence type="ECO:0000256" key="2">
    <source>
        <dbReference type="ARBA" id="ARBA00022723"/>
    </source>
</evidence>
<evidence type="ECO:0000256" key="8">
    <source>
        <dbReference type="PROSITE-ProRule" id="PRU00042"/>
    </source>
</evidence>
<comment type="subcellular location">
    <subcellularLocation>
        <location evidence="1">Nucleus</location>
    </subcellularLocation>
</comment>
<dbReference type="InterPro" id="IPR050589">
    <property type="entry name" value="Ikaros_C2H2-ZF"/>
</dbReference>
<protein>
    <submittedName>
        <fullName evidence="11">Zinc finger protein 470 Chondrogenesis zinc finger protein 1</fullName>
    </submittedName>
</protein>
<dbReference type="PROSITE" id="PS00028">
    <property type="entry name" value="ZINC_FINGER_C2H2_1"/>
    <property type="match status" value="3"/>
</dbReference>
<keyword evidence="7" id="KW-0539">Nucleus</keyword>